<organism evidence="2 3">
    <name type="scientific">Microbaculum marinum</name>
    <dbReference type="NCBI Taxonomy" id="1764581"/>
    <lineage>
        <taxon>Bacteria</taxon>
        <taxon>Pseudomonadati</taxon>
        <taxon>Pseudomonadota</taxon>
        <taxon>Alphaproteobacteria</taxon>
        <taxon>Hyphomicrobiales</taxon>
        <taxon>Tepidamorphaceae</taxon>
        <taxon>Microbaculum</taxon>
    </lineage>
</organism>
<dbReference type="EMBL" id="JAZHOF010000009">
    <property type="protein sequence ID" value="MEJ8573810.1"/>
    <property type="molecule type" value="Genomic_DNA"/>
</dbReference>
<sequence>MTATDPNDREFLPFDTVLARALGDLAGLAVADIGCGSGAVTRRLARLGAEVTGVEPNAAQVAVAEEKGAEEKGSRPRYVVAPAEATGLEPESFDLALFSRSLHHAGDMAAALAEARRIVRPGGRIAVLEPEAAGPFHPVMAFVDDEAPVYAQAQAALDAAVAAGDLTRAASLRFATKCRARDAEAMLADLITVDNGRSLADADRPAFEAAFAAALVPDDKGGHIPDFSRIDVFTRT</sequence>
<evidence type="ECO:0000313" key="2">
    <source>
        <dbReference type="EMBL" id="MEJ8573810.1"/>
    </source>
</evidence>
<dbReference type="Gene3D" id="3.40.50.150">
    <property type="entry name" value="Vaccinia Virus protein VP39"/>
    <property type="match status" value="1"/>
</dbReference>
<reference evidence="2 3" key="1">
    <citation type="submission" date="2024-02" db="EMBL/GenBank/DDBJ databases">
        <title>Genome analysis and characterization of Microbaculum marinisediminis sp. nov., isolated from marine sediment.</title>
        <authorList>
            <person name="Du Z.-J."/>
            <person name="Ye Y.-Q."/>
            <person name="Zhang Z.-R."/>
            <person name="Yuan S.-M."/>
            <person name="Zhang X.-Y."/>
        </authorList>
    </citation>
    <scope>NUCLEOTIDE SEQUENCE [LARGE SCALE GENOMIC DNA]</scope>
    <source>
        <strain evidence="2 3">SDUM1044001</strain>
    </source>
</reference>
<accession>A0AAW9RXZ0</accession>
<dbReference type="GO" id="GO:0032259">
    <property type="term" value="P:methylation"/>
    <property type="evidence" value="ECO:0007669"/>
    <property type="project" value="UniProtKB-KW"/>
</dbReference>
<gene>
    <name evidence="2" type="ORF">V3328_20140</name>
</gene>
<dbReference type="PANTHER" id="PTHR42912">
    <property type="entry name" value="METHYLTRANSFERASE"/>
    <property type="match status" value="1"/>
</dbReference>
<dbReference type="CDD" id="cd02440">
    <property type="entry name" value="AdoMet_MTases"/>
    <property type="match status" value="1"/>
</dbReference>
<dbReference type="InterPro" id="IPR050508">
    <property type="entry name" value="Methyltransf_Superfamily"/>
</dbReference>
<keyword evidence="2" id="KW-0489">Methyltransferase</keyword>
<dbReference type="GO" id="GO:0008757">
    <property type="term" value="F:S-adenosylmethionine-dependent methyltransferase activity"/>
    <property type="evidence" value="ECO:0007669"/>
    <property type="project" value="InterPro"/>
</dbReference>
<evidence type="ECO:0000313" key="3">
    <source>
        <dbReference type="Proteomes" id="UP001378188"/>
    </source>
</evidence>
<feature type="domain" description="Methyltransferase type 11" evidence="1">
    <location>
        <begin position="32"/>
        <end position="126"/>
    </location>
</feature>
<dbReference type="InterPro" id="IPR029063">
    <property type="entry name" value="SAM-dependent_MTases_sf"/>
</dbReference>
<dbReference type="InterPro" id="IPR013216">
    <property type="entry name" value="Methyltransf_11"/>
</dbReference>
<dbReference type="Proteomes" id="UP001378188">
    <property type="component" value="Unassembled WGS sequence"/>
</dbReference>
<name>A0AAW9RXZ0_9HYPH</name>
<dbReference type="AlphaFoldDB" id="A0AAW9RXZ0"/>
<keyword evidence="2" id="KW-0808">Transferase</keyword>
<evidence type="ECO:0000259" key="1">
    <source>
        <dbReference type="Pfam" id="PF08241"/>
    </source>
</evidence>
<dbReference type="RefSeq" id="WP_340331515.1">
    <property type="nucleotide sequence ID" value="NZ_JAZHOF010000009.1"/>
</dbReference>
<dbReference type="Pfam" id="PF08241">
    <property type="entry name" value="Methyltransf_11"/>
    <property type="match status" value="1"/>
</dbReference>
<keyword evidence="3" id="KW-1185">Reference proteome</keyword>
<comment type="caution">
    <text evidence="2">The sequence shown here is derived from an EMBL/GenBank/DDBJ whole genome shotgun (WGS) entry which is preliminary data.</text>
</comment>
<protein>
    <submittedName>
        <fullName evidence="2">Class I SAM-dependent methyltransferase</fullName>
    </submittedName>
</protein>
<proteinExistence type="predicted"/>
<dbReference type="SUPFAM" id="SSF53335">
    <property type="entry name" value="S-adenosyl-L-methionine-dependent methyltransferases"/>
    <property type="match status" value="1"/>
</dbReference>